<dbReference type="SUPFAM" id="SSF52540">
    <property type="entry name" value="P-loop containing nucleoside triphosphate hydrolases"/>
    <property type="match status" value="1"/>
</dbReference>
<reference evidence="1 2" key="1">
    <citation type="submission" date="2019-12" db="EMBL/GenBank/DDBJ databases">
        <authorList>
            <person name="Wolfe R."/>
            <person name="Danczak R."/>
            <person name="Wilkins M."/>
        </authorList>
    </citation>
    <scope>NUCLEOTIDE SEQUENCE [LARGE SCALE GENOMIC DNA]</scope>
    <source>
        <strain evidence="1">X2_MaxBin.013</strain>
    </source>
</reference>
<dbReference type="Proteomes" id="UP000488506">
    <property type="component" value="Unassembled WGS sequence"/>
</dbReference>
<evidence type="ECO:0000313" key="2">
    <source>
        <dbReference type="Proteomes" id="UP000488506"/>
    </source>
</evidence>
<gene>
    <name evidence="1" type="ORF">FD145_1065</name>
</gene>
<protein>
    <recommendedName>
        <fullName evidence="3">Aminoglycoside phosphotransferase domain-containing protein</fullName>
    </recommendedName>
</protein>
<evidence type="ECO:0000313" key="1">
    <source>
        <dbReference type="EMBL" id="KAF0133855.1"/>
    </source>
</evidence>
<dbReference type="Pfam" id="PF13671">
    <property type="entry name" value="AAA_33"/>
    <property type="match status" value="1"/>
</dbReference>
<dbReference type="InterPro" id="IPR027417">
    <property type="entry name" value="P-loop_NTPase"/>
</dbReference>
<dbReference type="EMBL" id="WPAF01000017">
    <property type="protein sequence ID" value="KAF0133855.1"/>
    <property type="molecule type" value="Genomic_DNA"/>
</dbReference>
<dbReference type="InterPro" id="IPR052732">
    <property type="entry name" value="Cell-binding_unc_protein"/>
</dbReference>
<proteinExistence type="predicted"/>
<comment type="caution">
    <text evidence="1">The sequence shown here is derived from an EMBL/GenBank/DDBJ whole genome shotgun (WGS) entry which is preliminary data.</text>
</comment>
<name>A0A833L0L8_UNCSA</name>
<organism evidence="1 2">
    <name type="scientific">Candidatus Saganbacteria bacterium</name>
    <dbReference type="NCBI Taxonomy" id="2575572"/>
    <lineage>
        <taxon>Bacteria</taxon>
        <taxon>Bacillati</taxon>
        <taxon>Saganbacteria</taxon>
    </lineage>
</organism>
<dbReference type="SUPFAM" id="SSF56112">
    <property type="entry name" value="Protein kinase-like (PK-like)"/>
    <property type="match status" value="1"/>
</dbReference>
<dbReference type="PANTHER" id="PTHR43883:SF1">
    <property type="entry name" value="GLUCONOKINASE"/>
    <property type="match status" value="1"/>
</dbReference>
<sequence>MVMHGEKIEETHISWVIVGLHFTYKIKKPVKFNFLDFSTLEKRKHFCNEEIKLNQRYSPSIYLKVMPISINGSIVDYAVKMKTLPPEKRLDKLITKNKATPSMIKKIAEEIWHFHSKAKASDNISNFGKPDHLRKIYNKDFNSLSHFVGKNISGKEYGQLYHFMNNFLINNKTFFLSRIKEKAIRDRHGDLHSENIFYHNKPYIFDCIEFNPNFRYIDSAAEISFLVMDLEFRKKEELAKIFLNAYLNKSKDYDLLKLLTFYKCHYACVEGLVNILSGNYKKAKEYFKLALRYTKPYLIAVGGIIGTGKSTLAMGLAEKLGAFLLRSDIVRKKLAKVPLYDHSGSEFNKSIYSKVFTQKTYQALFSSAVQALGQGQNVVLDASFSKKHFRKQLVRLAQRNNVDFLFIETSAPDKIILKQLKQRKREISDAGSKLLAPFKKSYEAPEEIPVLNRFRIKTIGKKENTLKKALARINARINA</sequence>
<dbReference type="PANTHER" id="PTHR43883">
    <property type="entry name" value="SLR0207 PROTEIN"/>
    <property type="match status" value="1"/>
</dbReference>
<evidence type="ECO:0008006" key="3">
    <source>
        <dbReference type="Google" id="ProtNLM"/>
    </source>
</evidence>
<accession>A0A833L0L8</accession>
<dbReference type="Gene3D" id="3.40.50.300">
    <property type="entry name" value="P-loop containing nucleotide triphosphate hydrolases"/>
    <property type="match status" value="1"/>
</dbReference>
<dbReference type="InterPro" id="IPR011009">
    <property type="entry name" value="Kinase-like_dom_sf"/>
</dbReference>
<dbReference type="AlphaFoldDB" id="A0A833L0L8"/>